<dbReference type="EMBL" id="CAJVPY010011477">
    <property type="protein sequence ID" value="CAG8727355.1"/>
    <property type="molecule type" value="Genomic_DNA"/>
</dbReference>
<sequence>ASASVKISVTSIYEYEECQKNEEKVSNEAKDGKKNENESVKRRENKNERNKKKKDENNKMNGMGMGKDINVKYEWNIRNKYEKIQKLKNEQKGMKMPEINERTHVQNYKVEKKYKQVEKLSELK</sequence>
<protein>
    <submittedName>
        <fullName evidence="2">18251_t:CDS:1</fullName>
    </submittedName>
</protein>
<feature type="compositionally biased region" description="Basic and acidic residues" evidence="1">
    <location>
        <begin position="20"/>
        <end position="58"/>
    </location>
</feature>
<evidence type="ECO:0000256" key="1">
    <source>
        <dbReference type="SAM" id="MobiDB-lite"/>
    </source>
</evidence>
<reference evidence="2" key="1">
    <citation type="submission" date="2021-06" db="EMBL/GenBank/DDBJ databases">
        <authorList>
            <person name="Kallberg Y."/>
            <person name="Tangrot J."/>
            <person name="Rosling A."/>
        </authorList>
    </citation>
    <scope>NUCLEOTIDE SEQUENCE</scope>
    <source>
        <strain evidence="2">MA453B</strain>
    </source>
</reference>
<dbReference type="AlphaFoldDB" id="A0A9N9IAX7"/>
<feature type="region of interest" description="Disordered" evidence="1">
    <location>
        <begin position="20"/>
        <end position="66"/>
    </location>
</feature>
<name>A0A9N9IAX7_9GLOM</name>
<accession>A0A9N9IAX7</accession>
<dbReference type="Proteomes" id="UP000789405">
    <property type="component" value="Unassembled WGS sequence"/>
</dbReference>
<feature type="non-terminal residue" evidence="2">
    <location>
        <position position="124"/>
    </location>
</feature>
<keyword evidence="3" id="KW-1185">Reference proteome</keyword>
<organism evidence="2 3">
    <name type="scientific">Dentiscutata erythropus</name>
    <dbReference type="NCBI Taxonomy" id="1348616"/>
    <lineage>
        <taxon>Eukaryota</taxon>
        <taxon>Fungi</taxon>
        <taxon>Fungi incertae sedis</taxon>
        <taxon>Mucoromycota</taxon>
        <taxon>Glomeromycotina</taxon>
        <taxon>Glomeromycetes</taxon>
        <taxon>Diversisporales</taxon>
        <taxon>Gigasporaceae</taxon>
        <taxon>Dentiscutata</taxon>
    </lineage>
</organism>
<evidence type="ECO:0000313" key="3">
    <source>
        <dbReference type="Proteomes" id="UP000789405"/>
    </source>
</evidence>
<proteinExistence type="predicted"/>
<evidence type="ECO:0000313" key="2">
    <source>
        <dbReference type="EMBL" id="CAG8727355.1"/>
    </source>
</evidence>
<gene>
    <name evidence="2" type="ORF">DERYTH_LOCUS14822</name>
</gene>
<comment type="caution">
    <text evidence="2">The sequence shown here is derived from an EMBL/GenBank/DDBJ whole genome shotgun (WGS) entry which is preliminary data.</text>
</comment>